<gene>
    <name evidence="3" type="ORF">DXC39_33125</name>
</gene>
<evidence type="ECO:0000259" key="2">
    <source>
        <dbReference type="Pfam" id="PF13439"/>
    </source>
</evidence>
<dbReference type="PANTHER" id="PTHR45947:SF3">
    <property type="entry name" value="SULFOQUINOVOSYL TRANSFERASE SQD2"/>
    <property type="match status" value="1"/>
</dbReference>
<dbReference type="InterPro" id="IPR001296">
    <property type="entry name" value="Glyco_trans_1"/>
</dbReference>
<dbReference type="InterPro" id="IPR028098">
    <property type="entry name" value="Glyco_trans_4-like_N"/>
</dbReference>
<reference evidence="3 4" key="1">
    <citation type="submission" date="2018-08" db="EMBL/GenBank/DDBJ databases">
        <title>A genome reference for cultivated species of the human gut microbiota.</title>
        <authorList>
            <person name="Zou Y."/>
            <person name="Xue W."/>
            <person name="Luo G."/>
        </authorList>
    </citation>
    <scope>NUCLEOTIDE SEQUENCE [LARGE SCALE GENOMIC DNA]</scope>
    <source>
        <strain evidence="3 4">TF05-11AC</strain>
    </source>
</reference>
<comment type="caution">
    <text evidence="3">The sequence shown here is derived from an EMBL/GenBank/DDBJ whole genome shotgun (WGS) entry which is preliminary data.</text>
</comment>
<accession>A0A3E4TL82</accession>
<dbReference type="CDD" id="cd03812">
    <property type="entry name" value="GT4_CapH-like"/>
    <property type="match status" value="1"/>
</dbReference>
<dbReference type="SUPFAM" id="SSF53756">
    <property type="entry name" value="UDP-Glycosyltransferase/glycogen phosphorylase"/>
    <property type="match status" value="1"/>
</dbReference>
<dbReference type="RefSeq" id="WP_117624304.1">
    <property type="nucleotide sequence ID" value="NZ_QRQF01000010.1"/>
</dbReference>
<evidence type="ECO:0000313" key="3">
    <source>
        <dbReference type="EMBL" id="RGL91778.1"/>
    </source>
</evidence>
<evidence type="ECO:0000259" key="1">
    <source>
        <dbReference type="Pfam" id="PF00534"/>
    </source>
</evidence>
<dbReference type="AlphaFoldDB" id="A0A3E4TL82"/>
<dbReference type="Pfam" id="PF13439">
    <property type="entry name" value="Glyco_transf_4"/>
    <property type="match status" value="1"/>
</dbReference>
<dbReference type="Proteomes" id="UP000261257">
    <property type="component" value="Unassembled WGS sequence"/>
</dbReference>
<dbReference type="PANTHER" id="PTHR45947">
    <property type="entry name" value="SULFOQUINOVOSYL TRANSFERASE SQD2"/>
    <property type="match status" value="1"/>
</dbReference>
<organism evidence="3 4">
    <name type="scientific">Hungatella hathewayi</name>
    <dbReference type="NCBI Taxonomy" id="154046"/>
    <lineage>
        <taxon>Bacteria</taxon>
        <taxon>Bacillati</taxon>
        <taxon>Bacillota</taxon>
        <taxon>Clostridia</taxon>
        <taxon>Lachnospirales</taxon>
        <taxon>Lachnospiraceae</taxon>
        <taxon>Hungatella</taxon>
    </lineage>
</organism>
<dbReference type="Gene3D" id="3.40.50.2000">
    <property type="entry name" value="Glycogen Phosphorylase B"/>
    <property type="match status" value="2"/>
</dbReference>
<dbReference type="Pfam" id="PF00534">
    <property type="entry name" value="Glycos_transf_1"/>
    <property type="match status" value="1"/>
</dbReference>
<proteinExistence type="predicted"/>
<dbReference type="EMBL" id="QSSQ01000079">
    <property type="protein sequence ID" value="RGL91778.1"/>
    <property type="molecule type" value="Genomic_DNA"/>
</dbReference>
<keyword evidence="3" id="KW-0808">Transferase</keyword>
<name>A0A3E4TL82_9FIRM</name>
<dbReference type="InterPro" id="IPR050194">
    <property type="entry name" value="Glycosyltransferase_grp1"/>
</dbReference>
<sequence length="370" mass="42630">MIKVLHIVPNMHVAGLETLIMNLYRNIDRSQIQFDFLVHYSEEFFYDKEIVSLGGNIYRLTFREDGDLKKYLKDLKSFFEQHNDYNIVHSHMASTSLFTLCEAKKNGVKVRIVHSHNTSTEKTFKGFIKNILLKNSLHYANYFFACGEEAGKFLFGEKKFFIIHNAVDIRRFTDAATIKDMELLKTLKNKFVLGHIGRFNTQKNHRFLIDLFEAYSKEDDSAHLLLVGEGELFDEIIQIINNKGLEEKISVLGVRDDIPSIFKLLDVFLLPSLFEGLPVVGIEAQAAGIPVIFSDKITKEVGVTSLVSYVPITNGVICWIDEIKRIKQQALKSQNRERIQELINSGYEIKDESNRLLELYKRIIDEVKQG</sequence>
<dbReference type="GO" id="GO:0016757">
    <property type="term" value="F:glycosyltransferase activity"/>
    <property type="evidence" value="ECO:0007669"/>
    <property type="project" value="InterPro"/>
</dbReference>
<protein>
    <submittedName>
        <fullName evidence="3">Glycosyltransferase family 1 protein</fullName>
    </submittedName>
</protein>
<feature type="domain" description="Glycosyltransferase subfamily 4-like N-terminal" evidence="2">
    <location>
        <begin position="14"/>
        <end position="171"/>
    </location>
</feature>
<evidence type="ECO:0000313" key="4">
    <source>
        <dbReference type="Proteomes" id="UP000261257"/>
    </source>
</evidence>
<feature type="domain" description="Glycosyl transferase family 1" evidence="1">
    <location>
        <begin position="188"/>
        <end position="295"/>
    </location>
</feature>